<gene>
    <name evidence="2" type="ORF">LSAA_13722</name>
</gene>
<evidence type="ECO:0000256" key="1">
    <source>
        <dbReference type="SAM" id="MobiDB-lite"/>
    </source>
</evidence>
<reference evidence="2" key="1">
    <citation type="submission" date="2021-02" db="EMBL/GenBank/DDBJ databases">
        <authorList>
            <person name="Bekaert M."/>
        </authorList>
    </citation>
    <scope>NUCLEOTIDE SEQUENCE</scope>
    <source>
        <strain evidence="2">IoA-00</strain>
    </source>
</reference>
<proteinExistence type="predicted"/>
<feature type="region of interest" description="Disordered" evidence="1">
    <location>
        <begin position="234"/>
        <end position="266"/>
    </location>
</feature>
<dbReference type="AlphaFoldDB" id="A0A7R8HDN5"/>
<organism evidence="2 3">
    <name type="scientific">Lepeophtheirus salmonis</name>
    <name type="common">Salmon louse</name>
    <name type="synonym">Caligus salmonis</name>
    <dbReference type="NCBI Taxonomy" id="72036"/>
    <lineage>
        <taxon>Eukaryota</taxon>
        <taxon>Metazoa</taxon>
        <taxon>Ecdysozoa</taxon>
        <taxon>Arthropoda</taxon>
        <taxon>Crustacea</taxon>
        <taxon>Multicrustacea</taxon>
        <taxon>Hexanauplia</taxon>
        <taxon>Copepoda</taxon>
        <taxon>Siphonostomatoida</taxon>
        <taxon>Caligidae</taxon>
        <taxon>Lepeophtheirus</taxon>
    </lineage>
</organism>
<feature type="compositionally biased region" description="Acidic residues" evidence="1">
    <location>
        <begin position="234"/>
        <end position="246"/>
    </location>
</feature>
<accession>A0A7R8HDN5</accession>
<evidence type="ECO:0000313" key="2">
    <source>
        <dbReference type="EMBL" id="CAF3026959.1"/>
    </source>
</evidence>
<dbReference type="Proteomes" id="UP000675881">
    <property type="component" value="Chromosome 8"/>
</dbReference>
<protein>
    <submittedName>
        <fullName evidence="2">(salmon louse) hypothetical protein</fullName>
    </submittedName>
</protein>
<evidence type="ECO:0000313" key="3">
    <source>
        <dbReference type="Proteomes" id="UP000675881"/>
    </source>
</evidence>
<name>A0A7R8HDN5_LEPSM</name>
<sequence>MGDITVISSFIFLGKIRAEENMRKTARTEPIYYNKPRYILYKYLDKDLALARLREREKTQTETRTLQRQIISLNMSSGLERILNGNGKKKLEWFVWTDDEVKLLLKVTLEYKALKKSMNLDWEKVNNKYSEIFDNFIRRYPSNSEGSVSKKFPHKIQDITKCILATKMKTIRVKYRAYAESGRRTGHGKVIRLFHDICQDIWDDCAPVAGNGDPIHDDEQDSGPKIPFIDVEAIPEEDEEEEETEVLQEATSGTSREQRKRKESNECSITDVLQQDIALKRKYLAKMEELDQSYNEGMTELTSTIKELNRSLLDSLGVIQESLQWQRLQINNNHPSNKENSCKCSCKCRR</sequence>
<dbReference type="EMBL" id="HG994587">
    <property type="protein sequence ID" value="CAF3026959.1"/>
    <property type="molecule type" value="Genomic_DNA"/>
</dbReference>
<keyword evidence="3" id="KW-1185">Reference proteome</keyword>